<dbReference type="EMBL" id="ML986506">
    <property type="protein sequence ID" value="KAF2273992.1"/>
    <property type="molecule type" value="Genomic_DNA"/>
</dbReference>
<feature type="signal peptide" evidence="1">
    <location>
        <begin position="1"/>
        <end position="24"/>
    </location>
</feature>
<dbReference type="OrthoDB" id="5347452at2759"/>
<dbReference type="GeneID" id="54552083"/>
<organism evidence="2 3">
    <name type="scientific">Westerdykella ornata</name>
    <dbReference type="NCBI Taxonomy" id="318751"/>
    <lineage>
        <taxon>Eukaryota</taxon>
        <taxon>Fungi</taxon>
        <taxon>Dikarya</taxon>
        <taxon>Ascomycota</taxon>
        <taxon>Pezizomycotina</taxon>
        <taxon>Dothideomycetes</taxon>
        <taxon>Pleosporomycetidae</taxon>
        <taxon>Pleosporales</taxon>
        <taxon>Sporormiaceae</taxon>
        <taxon>Westerdykella</taxon>
    </lineage>
</organism>
<name>A0A6A6JC30_WESOR</name>
<dbReference type="AlphaFoldDB" id="A0A6A6JC30"/>
<evidence type="ECO:0000256" key="1">
    <source>
        <dbReference type="SAM" id="SignalP"/>
    </source>
</evidence>
<evidence type="ECO:0000313" key="2">
    <source>
        <dbReference type="EMBL" id="KAF2273992.1"/>
    </source>
</evidence>
<feature type="chain" id="PRO_5025443929" description="Lipoprotein" evidence="1">
    <location>
        <begin position="25"/>
        <end position="80"/>
    </location>
</feature>
<sequence length="80" mass="8702">MLDRQLLRALFSLIPLLPAASCIAFGGPAPTDVGPDKALNGFTPKPTHGPSISELQKRQRSFGVNTCGWIDRDYCNSTDR</sequence>
<evidence type="ECO:0008006" key="4">
    <source>
        <dbReference type="Google" id="ProtNLM"/>
    </source>
</evidence>
<keyword evidence="3" id="KW-1185">Reference proteome</keyword>
<keyword evidence="1" id="KW-0732">Signal</keyword>
<proteinExistence type="predicted"/>
<reference evidence="2" key="1">
    <citation type="journal article" date="2020" name="Stud. Mycol.">
        <title>101 Dothideomycetes genomes: a test case for predicting lifestyles and emergence of pathogens.</title>
        <authorList>
            <person name="Haridas S."/>
            <person name="Albert R."/>
            <person name="Binder M."/>
            <person name="Bloem J."/>
            <person name="Labutti K."/>
            <person name="Salamov A."/>
            <person name="Andreopoulos B."/>
            <person name="Baker S."/>
            <person name="Barry K."/>
            <person name="Bills G."/>
            <person name="Bluhm B."/>
            <person name="Cannon C."/>
            <person name="Castanera R."/>
            <person name="Culley D."/>
            <person name="Daum C."/>
            <person name="Ezra D."/>
            <person name="Gonzalez J."/>
            <person name="Henrissat B."/>
            <person name="Kuo A."/>
            <person name="Liang C."/>
            <person name="Lipzen A."/>
            <person name="Lutzoni F."/>
            <person name="Magnuson J."/>
            <person name="Mondo S."/>
            <person name="Nolan M."/>
            <person name="Ohm R."/>
            <person name="Pangilinan J."/>
            <person name="Park H.-J."/>
            <person name="Ramirez L."/>
            <person name="Alfaro M."/>
            <person name="Sun H."/>
            <person name="Tritt A."/>
            <person name="Yoshinaga Y."/>
            <person name="Zwiers L.-H."/>
            <person name="Turgeon B."/>
            <person name="Goodwin S."/>
            <person name="Spatafora J."/>
            <person name="Crous P."/>
            <person name="Grigoriev I."/>
        </authorList>
    </citation>
    <scope>NUCLEOTIDE SEQUENCE</scope>
    <source>
        <strain evidence="2">CBS 379.55</strain>
    </source>
</reference>
<dbReference type="RefSeq" id="XP_033651531.1">
    <property type="nucleotide sequence ID" value="XM_033798908.1"/>
</dbReference>
<accession>A0A6A6JC30</accession>
<evidence type="ECO:0000313" key="3">
    <source>
        <dbReference type="Proteomes" id="UP000800097"/>
    </source>
</evidence>
<protein>
    <recommendedName>
        <fullName evidence="4">Lipoprotein</fullName>
    </recommendedName>
</protein>
<dbReference type="Proteomes" id="UP000800097">
    <property type="component" value="Unassembled WGS sequence"/>
</dbReference>
<gene>
    <name evidence="2" type="ORF">EI97DRAFT_435639</name>
</gene>